<feature type="transmembrane region" description="Helical" evidence="1">
    <location>
        <begin position="171"/>
        <end position="200"/>
    </location>
</feature>
<dbReference type="GO" id="GO:0008081">
    <property type="term" value="F:phosphoric diester hydrolase activity"/>
    <property type="evidence" value="ECO:0007669"/>
    <property type="project" value="InterPro"/>
</dbReference>
<proteinExistence type="predicted"/>
<dbReference type="EMBL" id="DSBT01000303">
    <property type="protein sequence ID" value="HDP78439.1"/>
    <property type="molecule type" value="Genomic_DNA"/>
</dbReference>
<protein>
    <recommendedName>
        <fullName evidence="2">GP-PDE domain-containing protein</fullName>
    </recommendedName>
</protein>
<dbReference type="PANTHER" id="PTHR46211:SF8">
    <property type="entry name" value="PHOSPHODIESTERASE"/>
    <property type="match status" value="1"/>
</dbReference>
<dbReference type="InterPro" id="IPR030395">
    <property type="entry name" value="GP_PDE_dom"/>
</dbReference>
<reference evidence="3" key="1">
    <citation type="journal article" date="2020" name="mSystems">
        <title>Genome- and Community-Level Interaction Insights into Carbon Utilization and Element Cycling Functions of Hydrothermarchaeota in Hydrothermal Sediment.</title>
        <authorList>
            <person name="Zhou Z."/>
            <person name="Liu Y."/>
            <person name="Xu W."/>
            <person name="Pan J."/>
            <person name="Luo Z.H."/>
            <person name="Li M."/>
        </authorList>
    </citation>
    <scope>NUCLEOTIDE SEQUENCE [LARGE SCALE GENOMIC DNA]</scope>
    <source>
        <strain evidence="3">SpSt-1179</strain>
    </source>
</reference>
<accession>A0A7C1GRW9</accession>
<feature type="transmembrane region" description="Helical" evidence="1">
    <location>
        <begin position="73"/>
        <end position="92"/>
    </location>
</feature>
<dbReference type="PROSITE" id="PS51704">
    <property type="entry name" value="GP_PDE"/>
    <property type="match status" value="1"/>
</dbReference>
<name>A0A7C1GRW9_9BACT</name>
<evidence type="ECO:0000313" key="3">
    <source>
        <dbReference type="EMBL" id="HDP78439.1"/>
    </source>
</evidence>
<comment type="caution">
    <text evidence="3">The sequence shown here is derived from an EMBL/GenBank/DDBJ whole genome shotgun (WGS) entry which is preliminary data.</text>
</comment>
<feature type="domain" description="GP-PDE" evidence="2">
    <location>
        <begin position="357"/>
        <end position="590"/>
    </location>
</feature>
<feature type="transmembrane region" description="Helical" evidence="1">
    <location>
        <begin position="126"/>
        <end position="151"/>
    </location>
</feature>
<dbReference type="Pfam" id="PF10110">
    <property type="entry name" value="GPDPase_memb"/>
    <property type="match status" value="1"/>
</dbReference>
<evidence type="ECO:0000259" key="2">
    <source>
        <dbReference type="PROSITE" id="PS51704"/>
    </source>
</evidence>
<dbReference type="InterPro" id="IPR018476">
    <property type="entry name" value="GlyceroP-diester-Pdiesterase_M"/>
</dbReference>
<sequence>MKEALPTANMGLGKICLYLERMASKSLTFMVLTKVFFSFVTVPLIALLLGSFFSFSGRKMVFDWGFLNLADSFPGMVIFMTVAFLWLLCFSFEQSGLVRFSSAALKNSEERVVSVLKRILRIFPRLLGLAAFKAGILLLCAVPAFRILPALGRTFTRQLPVGTYPSVGTGAFGWIAAMLSLLVVSRLLISWVFAIHYAVLEGKTFVGSLKASTNLVNGSRKRVLLTMLAFWPLSLLLIIANSTVFRVSRDFVIRSSCDPTSMNILKLSVFASVETMITTALSIGVSVIYSILMTRLFYELKEGYSDDEATSVTNPVKTKSLTLQRPWILPLLIFLAIQGVFFGYFGRFLVDSEIELPLVTAHRGSSFKAPENSLSAIRAAFEDGADIIEIDVQMTRDGILVLNHDRSLTKVAGVGERVHNLSFAEIADLDIGSRFSKQFSGERIPTLAEVITYMTKIPSSVRLNVELKDYGYSPGISEAVVQLIKEMDFSDRVMITSTSIERLSAVRELAPDISIGLIVGYLSSSVWNADVDFYSVPSTILNQRFIQRARSLERDVHVWTINNTEAMSRYSAMGVASIITDRPDVLSRLLLSQAQMSIFQLRVLSILMT</sequence>
<keyword evidence="1" id="KW-0472">Membrane</keyword>
<dbReference type="Gene3D" id="3.20.20.190">
    <property type="entry name" value="Phosphatidylinositol (PI) phosphodiesterase"/>
    <property type="match status" value="1"/>
</dbReference>
<dbReference type="AlphaFoldDB" id="A0A7C1GRW9"/>
<feature type="transmembrane region" description="Helical" evidence="1">
    <location>
        <begin position="267"/>
        <end position="292"/>
    </location>
</feature>
<organism evidence="3">
    <name type="scientific">Mesotoga infera</name>
    <dbReference type="NCBI Taxonomy" id="1236046"/>
    <lineage>
        <taxon>Bacteria</taxon>
        <taxon>Thermotogati</taxon>
        <taxon>Thermotogota</taxon>
        <taxon>Thermotogae</taxon>
        <taxon>Kosmotogales</taxon>
        <taxon>Kosmotogaceae</taxon>
        <taxon>Mesotoga</taxon>
    </lineage>
</organism>
<dbReference type="Proteomes" id="UP000886198">
    <property type="component" value="Unassembled WGS sequence"/>
</dbReference>
<dbReference type="InterPro" id="IPR017946">
    <property type="entry name" value="PLC-like_Pdiesterase_TIM-brl"/>
</dbReference>
<evidence type="ECO:0000256" key="1">
    <source>
        <dbReference type="SAM" id="Phobius"/>
    </source>
</evidence>
<dbReference type="GO" id="GO:0006629">
    <property type="term" value="P:lipid metabolic process"/>
    <property type="evidence" value="ECO:0007669"/>
    <property type="project" value="InterPro"/>
</dbReference>
<feature type="transmembrane region" description="Helical" evidence="1">
    <location>
        <begin position="327"/>
        <end position="346"/>
    </location>
</feature>
<feature type="transmembrane region" description="Helical" evidence="1">
    <location>
        <begin position="223"/>
        <end position="247"/>
    </location>
</feature>
<dbReference type="SUPFAM" id="SSF51695">
    <property type="entry name" value="PLC-like phosphodiesterases"/>
    <property type="match status" value="1"/>
</dbReference>
<keyword evidence="1" id="KW-0812">Transmembrane</keyword>
<feature type="transmembrane region" description="Helical" evidence="1">
    <location>
        <begin position="31"/>
        <end position="53"/>
    </location>
</feature>
<gene>
    <name evidence="3" type="ORF">ENN47_09710</name>
</gene>
<dbReference type="PANTHER" id="PTHR46211">
    <property type="entry name" value="GLYCEROPHOSPHORYL DIESTER PHOSPHODIESTERASE"/>
    <property type="match status" value="1"/>
</dbReference>
<keyword evidence="1" id="KW-1133">Transmembrane helix</keyword>
<dbReference type="Pfam" id="PF03009">
    <property type="entry name" value="GDPD"/>
    <property type="match status" value="1"/>
</dbReference>